<dbReference type="InterPro" id="IPR002645">
    <property type="entry name" value="STAS_dom"/>
</dbReference>
<evidence type="ECO:0000313" key="7">
    <source>
        <dbReference type="EMBL" id="RJG06924.1"/>
    </source>
</evidence>
<dbReference type="OrthoDB" id="9769739at2"/>
<dbReference type="InterPro" id="IPR036513">
    <property type="entry name" value="STAS_dom_sf"/>
</dbReference>
<sequence>MPRRPRTRHDRLNPCLPSPPAKGLPIKLARFFPFLRWPRPTLSSLQRDAWAGITVGLVLIPQAIAYATLAGMPPQTGLYAALLPSVIGILWGSSPLLGVGPVALTSLLVFGSLSSLAAPTSAQWVALAIWLSLYAGAIQFLLGAFRLGQIASLVSQPVITGFVNAAALLIIASQVPALLGLPELAGGDVAAAIGHAKAQPAAMAITAAFGAAALVLLLVLKRIAPKFPGILFVTVLGIGASWAFDYAGHGGAIVGTIVAGVPPLLLPPAIPFDSHRELWPAALILALVSFTEAMSSCRTIARRRHERWDENQELMGQGMAKITSGLVGAFPVSGSFSRSALNLYAGAASAWSTLFAALCVLASLLFLTDVIQFLPRSVLAAMIVVPVFGLLDFSSLRRLLSVSKDDGAIALVTFAVTLLSVPRLHWGVFAGVGLTMVSFLYRRSHPRIIEVARHEDGTLRDRSRFDLPPLAPDVLAVRMDSALNFLTAAGLERFILDRTRANRGIRRVLFCAGSVNDIDASGVDTLEALRETLFGEGVELYLSAVKKQVWDVLDRAGVITDLGSDHVFATDREAMLAVAAAEAV</sequence>
<comment type="subcellular location">
    <subcellularLocation>
        <location evidence="1">Membrane</location>
        <topology evidence="1">Multi-pass membrane protein</topology>
    </subcellularLocation>
</comment>
<evidence type="ECO:0000313" key="8">
    <source>
        <dbReference type="Proteomes" id="UP000285190"/>
    </source>
</evidence>
<keyword evidence="8" id="KW-1185">Reference proteome</keyword>
<protein>
    <submittedName>
        <fullName evidence="7">SulP family inorganic anion transporter</fullName>
    </submittedName>
</protein>
<proteinExistence type="predicted"/>
<evidence type="ECO:0000256" key="3">
    <source>
        <dbReference type="ARBA" id="ARBA00022989"/>
    </source>
</evidence>
<feature type="transmembrane region" description="Helical" evidence="5">
    <location>
        <begin position="76"/>
        <end position="92"/>
    </location>
</feature>
<dbReference type="PROSITE" id="PS50801">
    <property type="entry name" value="STAS"/>
    <property type="match status" value="1"/>
</dbReference>
<gene>
    <name evidence="7" type="ORF">D3870_13775</name>
</gene>
<dbReference type="Pfam" id="PF01740">
    <property type="entry name" value="STAS"/>
    <property type="match status" value="1"/>
</dbReference>
<dbReference type="PANTHER" id="PTHR11814">
    <property type="entry name" value="SULFATE TRANSPORTER"/>
    <property type="match status" value="1"/>
</dbReference>
<feature type="transmembrane region" description="Helical" evidence="5">
    <location>
        <begin position="124"/>
        <end position="145"/>
    </location>
</feature>
<dbReference type="Gene3D" id="3.30.750.24">
    <property type="entry name" value="STAS domain"/>
    <property type="match status" value="1"/>
</dbReference>
<dbReference type="AlphaFoldDB" id="A0A418X392"/>
<feature type="transmembrane region" description="Helical" evidence="5">
    <location>
        <begin position="378"/>
        <end position="396"/>
    </location>
</feature>
<feature type="transmembrane region" description="Helical" evidence="5">
    <location>
        <begin position="49"/>
        <end position="70"/>
    </location>
</feature>
<name>A0A418X392_9BURK</name>
<reference evidence="7 8" key="1">
    <citation type="submission" date="2018-09" db="EMBL/GenBank/DDBJ databases">
        <authorList>
            <person name="Zhu H."/>
        </authorList>
    </citation>
    <scope>NUCLEOTIDE SEQUENCE [LARGE SCALE GENOMIC DNA]</scope>
    <source>
        <strain evidence="7 8">K2R10-39</strain>
    </source>
</reference>
<evidence type="ECO:0000256" key="2">
    <source>
        <dbReference type="ARBA" id="ARBA00022692"/>
    </source>
</evidence>
<dbReference type="SUPFAM" id="SSF52091">
    <property type="entry name" value="SpoIIaa-like"/>
    <property type="match status" value="1"/>
</dbReference>
<dbReference type="EMBL" id="QYUN01000002">
    <property type="protein sequence ID" value="RJG06924.1"/>
    <property type="molecule type" value="Genomic_DNA"/>
</dbReference>
<accession>A0A418X392</accession>
<evidence type="ECO:0000259" key="6">
    <source>
        <dbReference type="PROSITE" id="PS50801"/>
    </source>
</evidence>
<evidence type="ECO:0000256" key="5">
    <source>
        <dbReference type="SAM" id="Phobius"/>
    </source>
</evidence>
<organism evidence="7 8">
    <name type="scientific">Noviherbaspirillum cavernae</name>
    <dbReference type="NCBI Taxonomy" id="2320862"/>
    <lineage>
        <taxon>Bacteria</taxon>
        <taxon>Pseudomonadati</taxon>
        <taxon>Pseudomonadota</taxon>
        <taxon>Betaproteobacteria</taxon>
        <taxon>Burkholderiales</taxon>
        <taxon>Oxalobacteraceae</taxon>
        <taxon>Noviherbaspirillum</taxon>
    </lineage>
</organism>
<feature type="transmembrane region" description="Helical" evidence="5">
    <location>
        <begin position="408"/>
        <end position="441"/>
    </location>
</feature>
<keyword evidence="4 5" id="KW-0472">Membrane</keyword>
<evidence type="ECO:0000256" key="1">
    <source>
        <dbReference type="ARBA" id="ARBA00004141"/>
    </source>
</evidence>
<comment type="caution">
    <text evidence="7">The sequence shown here is derived from an EMBL/GenBank/DDBJ whole genome shotgun (WGS) entry which is preliminary data.</text>
</comment>
<dbReference type="InterPro" id="IPR001902">
    <property type="entry name" value="SLC26A/SulP_fam"/>
</dbReference>
<feature type="transmembrane region" description="Helical" evidence="5">
    <location>
        <begin position="201"/>
        <end position="220"/>
    </location>
</feature>
<dbReference type="InterPro" id="IPR011547">
    <property type="entry name" value="SLC26A/SulP_dom"/>
</dbReference>
<dbReference type="Proteomes" id="UP000285190">
    <property type="component" value="Unassembled WGS sequence"/>
</dbReference>
<feature type="transmembrane region" description="Helical" evidence="5">
    <location>
        <begin position="343"/>
        <end position="366"/>
    </location>
</feature>
<dbReference type="CDD" id="cd07042">
    <property type="entry name" value="STAS_SulP_like_sulfate_transporter"/>
    <property type="match status" value="1"/>
</dbReference>
<feature type="transmembrane region" description="Helical" evidence="5">
    <location>
        <begin position="227"/>
        <end position="244"/>
    </location>
</feature>
<feature type="transmembrane region" description="Helical" evidence="5">
    <location>
        <begin position="99"/>
        <end position="118"/>
    </location>
</feature>
<dbReference type="GO" id="GO:0016020">
    <property type="term" value="C:membrane"/>
    <property type="evidence" value="ECO:0007669"/>
    <property type="project" value="UniProtKB-SubCell"/>
</dbReference>
<keyword evidence="2 5" id="KW-0812">Transmembrane</keyword>
<feature type="transmembrane region" description="Helical" evidence="5">
    <location>
        <begin position="278"/>
        <end position="297"/>
    </location>
</feature>
<feature type="transmembrane region" description="Helical" evidence="5">
    <location>
        <begin position="157"/>
        <end position="181"/>
    </location>
</feature>
<evidence type="ECO:0000256" key="4">
    <source>
        <dbReference type="ARBA" id="ARBA00023136"/>
    </source>
</evidence>
<keyword evidence="3 5" id="KW-1133">Transmembrane helix</keyword>
<dbReference type="GO" id="GO:0055085">
    <property type="term" value="P:transmembrane transport"/>
    <property type="evidence" value="ECO:0007669"/>
    <property type="project" value="InterPro"/>
</dbReference>
<dbReference type="Pfam" id="PF00916">
    <property type="entry name" value="Sulfate_transp"/>
    <property type="match status" value="1"/>
</dbReference>
<feature type="domain" description="STAS" evidence="6">
    <location>
        <begin position="472"/>
        <end position="578"/>
    </location>
</feature>